<dbReference type="GO" id="GO:0006325">
    <property type="term" value="P:chromatin organization"/>
    <property type="evidence" value="ECO:0007669"/>
    <property type="project" value="UniProtKB-ARBA"/>
</dbReference>
<dbReference type="InterPro" id="IPR001487">
    <property type="entry name" value="Bromodomain"/>
</dbReference>
<dbReference type="Proteomes" id="UP000030669">
    <property type="component" value="Unassembled WGS sequence"/>
</dbReference>
<dbReference type="PROSITE" id="PS50014">
    <property type="entry name" value="BROMODOMAIN_2"/>
    <property type="match status" value="1"/>
</dbReference>
<dbReference type="Pfam" id="PF13831">
    <property type="entry name" value="PHD_2"/>
    <property type="match status" value="1"/>
</dbReference>
<dbReference type="HOGENOM" id="CLU_003589_0_0_1"/>
<evidence type="ECO:0000256" key="6">
    <source>
        <dbReference type="ARBA" id="ARBA00022833"/>
    </source>
</evidence>
<feature type="region of interest" description="Disordered" evidence="11">
    <location>
        <begin position="1225"/>
        <end position="1265"/>
    </location>
</feature>
<sequence>MARGVSPGPPPLPKPSFVKVDEDSTQPTGVHDQQARSYGYNDFSDFKRPEHYIRHIEPLESELAVQVEYDMDEQDQEWLDAVNADRKKEQLDKVSYEVFEVIMDRLEKEWFDLTKNIPKPDMALPSEDSTCAICDDSEGENSNAIVFCDGCNLAVHQDCYGVPYIPEGQWLCRKCTVSPENPVSCILCPNEGGAFKQTIHGEWVHLLCAIWVPETRVVNDVFMEPITGVDKIPKQRWKLRCSICDVREGACIQCNKATCFLAFHPTCARKEKLLMPMKSTQGTEPATLQAFCEKHLPREQYEARKAALAAERETPEAGDERRADAKAAKSARAYAKTYKLGPPLVPAVIVDRIMQYISKVNIRKKQDFLYLVCKYWSLKREARRGAPLLKRLHLEPWTASAGGKAQTDEEKAMKLEYMKRLRQDLDIVRVLAEMCRKRESRKLQQAEVINDLISHCLYPHEAPLRLAFERIMGFDRLDFFKNPVSRNDVPDYFDIIERPMCWSIIDDKLDKHEYWNLQDLKDDINLVLNNAMVYNKPDTRFHKAAARIKANAEPILEELDRQAVVHHSDSIDARAQVGDLEPPLSILDLLFSVDHIKDDTNLLLEAPPLISLLNYELEKLKPPPPPPPTPPPKPKKGKKRARKELGADTIDASPGFRAPRTRRALAAAAAFEAEARGETESTDKQPEETPVPEPEAAPAAKEKQVKPKKSVPRLPRATHTEMPPVVDDVDSRESFKKFEQGWILPPDVRRGGRAPVARSPLPPPKKKKRLSASKSRLSAAATSSTENETLHLPSSVHSEETSSSVPAPPPEGDTTAMQVDVPESAGGPSEAIPEAAGPPIHDDIPLDASSPLTVEPEEQNEDVLGQHDSGSDSAMNDSALSNPRVDSQGAKGAPETAPGVEQIPDAEPAEANVEESEEAAHPAAAASTEPAADSRSADAVPEGAEKDRDLHPEAEVSTKSAGEEPSGMTVPAPETTNKQEPTEERLDEKPKKSAPQKRIVIDVLDTPATRREKAMRKRLEKMQREEAARAGQTSTPGPSTAPPDAKAKLEDDDEDSALSDLSDLGSDDEGAPNAHTQAEEEIRTEEEGKAEEARKEAEKAEAGAIVLDDDDYLEGGTLDSFPWWAAVVFEPDDPGIPKAVLREKEKVKRTMSGPLHLVRFYDSKSSWYATMRPRGPTNWLELDKLRYLGEDKSLDEEFLQGSSRQRFKTKGLRNECRAAYRRAIAEMEQGDEDQATETDGKSQTATVDALTPDHAGEPDIAMAEP</sequence>
<organism evidence="15 16">
    <name type="scientific">Gloeophyllum trabeum (strain ATCC 11539 / FP-39264 / Madison 617)</name>
    <name type="common">Brown rot fungus</name>
    <dbReference type="NCBI Taxonomy" id="670483"/>
    <lineage>
        <taxon>Eukaryota</taxon>
        <taxon>Fungi</taxon>
        <taxon>Dikarya</taxon>
        <taxon>Basidiomycota</taxon>
        <taxon>Agaricomycotina</taxon>
        <taxon>Agaricomycetes</taxon>
        <taxon>Gloeophyllales</taxon>
        <taxon>Gloeophyllaceae</taxon>
        <taxon>Gloeophyllum</taxon>
    </lineage>
</organism>
<dbReference type="InterPro" id="IPR013083">
    <property type="entry name" value="Znf_RING/FYVE/PHD"/>
</dbReference>
<dbReference type="InterPro" id="IPR019542">
    <property type="entry name" value="Enhancer_polycomb-like_N"/>
</dbReference>
<evidence type="ECO:0000313" key="15">
    <source>
        <dbReference type="EMBL" id="EPQ56227.1"/>
    </source>
</evidence>
<protein>
    <recommendedName>
        <fullName evidence="17">Bromodomain-containing protein</fullName>
    </recommendedName>
</protein>
<dbReference type="GO" id="GO:0008270">
    <property type="term" value="F:zinc ion binding"/>
    <property type="evidence" value="ECO:0007669"/>
    <property type="project" value="UniProtKB-KW"/>
</dbReference>
<feature type="compositionally biased region" description="Basic and acidic residues" evidence="11">
    <location>
        <begin position="980"/>
        <end position="991"/>
    </location>
</feature>
<feature type="compositionally biased region" description="Basic and acidic residues" evidence="11">
    <location>
        <begin position="943"/>
        <end position="956"/>
    </location>
</feature>
<keyword evidence="16" id="KW-1185">Reference proteome</keyword>
<dbReference type="STRING" id="670483.S7Q9N2"/>
<dbReference type="InterPro" id="IPR018359">
    <property type="entry name" value="Bromodomain_CS"/>
</dbReference>
<feature type="compositionally biased region" description="Basic and acidic residues" evidence="11">
    <location>
        <begin position="673"/>
        <end position="687"/>
    </location>
</feature>
<dbReference type="PROSITE" id="PS01359">
    <property type="entry name" value="ZF_PHD_1"/>
    <property type="match status" value="1"/>
</dbReference>
<dbReference type="InterPro" id="IPR036427">
    <property type="entry name" value="Bromodomain-like_sf"/>
</dbReference>
<evidence type="ECO:0000259" key="14">
    <source>
        <dbReference type="PROSITE" id="PS51805"/>
    </source>
</evidence>
<dbReference type="FunFam" id="3.30.40.10:FF:000008">
    <property type="entry name" value="Bromodomain containing 1, isoform CRA_a"/>
    <property type="match status" value="1"/>
</dbReference>
<gene>
    <name evidence="15" type="ORF">GLOTRDRAFT_105199</name>
</gene>
<dbReference type="SUPFAM" id="SSF47370">
    <property type="entry name" value="Bromodomain"/>
    <property type="match status" value="1"/>
</dbReference>
<dbReference type="AlphaFoldDB" id="S7Q9N2"/>
<evidence type="ECO:0000256" key="5">
    <source>
        <dbReference type="ARBA" id="ARBA00022771"/>
    </source>
</evidence>
<dbReference type="Gene3D" id="2.30.30.140">
    <property type="match status" value="1"/>
</dbReference>
<evidence type="ECO:0000256" key="8">
    <source>
        <dbReference type="ARBA" id="ARBA00023242"/>
    </source>
</evidence>
<evidence type="ECO:0000256" key="10">
    <source>
        <dbReference type="PROSITE-ProRule" id="PRU00146"/>
    </source>
</evidence>
<dbReference type="PROSITE" id="PS00633">
    <property type="entry name" value="BROMODOMAIN_1"/>
    <property type="match status" value="1"/>
</dbReference>
<reference evidence="15 16" key="1">
    <citation type="journal article" date="2012" name="Science">
        <title>The Paleozoic origin of enzymatic lignin decomposition reconstructed from 31 fungal genomes.</title>
        <authorList>
            <person name="Floudas D."/>
            <person name="Binder M."/>
            <person name="Riley R."/>
            <person name="Barry K."/>
            <person name="Blanchette R.A."/>
            <person name="Henrissat B."/>
            <person name="Martinez A.T."/>
            <person name="Otillar R."/>
            <person name="Spatafora J.W."/>
            <person name="Yadav J.S."/>
            <person name="Aerts A."/>
            <person name="Benoit I."/>
            <person name="Boyd A."/>
            <person name="Carlson A."/>
            <person name="Copeland A."/>
            <person name="Coutinho P.M."/>
            <person name="de Vries R.P."/>
            <person name="Ferreira P."/>
            <person name="Findley K."/>
            <person name="Foster B."/>
            <person name="Gaskell J."/>
            <person name="Glotzer D."/>
            <person name="Gorecki P."/>
            <person name="Heitman J."/>
            <person name="Hesse C."/>
            <person name="Hori C."/>
            <person name="Igarashi K."/>
            <person name="Jurgens J.A."/>
            <person name="Kallen N."/>
            <person name="Kersten P."/>
            <person name="Kohler A."/>
            <person name="Kuees U."/>
            <person name="Kumar T.K.A."/>
            <person name="Kuo A."/>
            <person name="LaButti K."/>
            <person name="Larrondo L.F."/>
            <person name="Lindquist E."/>
            <person name="Ling A."/>
            <person name="Lombard V."/>
            <person name="Lucas S."/>
            <person name="Lundell T."/>
            <person name="Martin R."/>
            <person name="McLaughlin D.J."/>
            <person name="Morgenstern I."/>
            <person name="Morin E."/>
            <person name="Murat C."/>
            <person name="Nagy L.G."/>
            <person name="Nolan M."/>
            <person name="Ohm R.A."/>
            <person name="Patyshakuliyeva A."/>
            <person name="Rokas A."/>
            <person name="Ruiz-Duenas F.J."/>
            <person name="Sabat G."/>
            <person name="Salamov A."/>
            <person name="Samejima M."/>
            <person name="Schmutz J."/>
            <person name="Slot J.C."/>
            <person name="St John F."/>
            <person name="Stenlid J."/>
            <person name="Sun H."/>
            <person name="Sun S."/>
            <person name="Syed K."/>
            <person name="Tsang A."/>
            <person name="Wiebenga A."/>
            <person name="Young D."/>
            <person name="Pisabarro A."/>
            <person name="Eastwood D.C."/>
            <person name="Martin F."/>
            <person name="Cullen D."/>
            <person name="Grigoriev I.V."/>
            <person name="Hibbett D.S."/>
        </authorList>
    </citation>
    <scope>NUCLEOTIDE SEQUENCE [LARGE SCALE GENOMIC DNA]</scope>
    <source>
        <strain evidence="15 16">ATCC 11539</strain>
    </source>
</reference>
<dbReference type="SUPFAM" id="SSF57903">
    <property type="entry name" value="FYVE/PHD zinc finger"/>
    <property type="match status" value="1"/>
</dbReference>
<evidence type="ECO:0000256" key="2">
    <source>
        <dbReference type="ARBA" id="ARBA00022553"/>
    </source>
</evidence>
<keyword evidence="3" id="KW-0479">Metal-binding</keyword>
<dbReference type="eggNOG" id="KOG0955">
    <property type="taxonomic scope" value="Eukaryota"/>
</dbReference>
<evidence type="ECO:0000256" key="7">
    <source>
        <dbReference type="ARBA" id="ARBA00023117"/>
    </source>
</evidence>
<dbReference type="InterPro" id="IPR019786">
    <property type="entry name" value="Zinc_finger_PHD-type_CS"/>
</dbReference>
<feature type="compositionally biased region" description="Pro residues" evidence="11">
    <location>
        <begin position="622"/>
        <end position="632"/>
    </location>
</feature>
<dbReference type="KEGG" id="gtr:GLOTRDRAFT_105199"/>
<feature type="compositionally biased region" description="Basic residues" evidence="11">
    <location>
        <begin position="633"/>
        <end position="642"/>
    </location>
</feature>
<evidence type="ECO:0000256" key="11">
    <source>
        <dbReference type="SAM" id="MobiDB-lite"/>
    </source>
</evidence>
<dbReference type="InterPro" id="IPR050701">
    <property type="entry name" value="Histone_Mod_Regulator"/>
</dbReference>
<dbReference type="EMBL" id="KB469300">
    <property type="protein sequence ID" value="EPQ56227.1"/>
    <property type="molecule type" value="Genomic_DNA"/>
</dbReference>
<comment type="subcellular location">
    <subcellularLocation>
        <location evidence="1">Nucleus</location>
    </subcellularLocation>
</comment>
<feature type="compositionally biased region" description="Basic and acidic residues" evidence="11">
    <location>
        <begin position="1077"/>
        <end position="1101"/>
    </location>
</feature>
<keyword evidence="7 9" id="KW-0103">Bromodomain</keyword>
<dbReference type="PANTHER" id="PTHR13793">
    <property type="entry name" value="PHD FINGER PROTEINS"/>
    <property type="match status" value="1"/>
</dbReference>
<evidence type="ECO:0000256" key="9">
    <source>
        <dbReference type="PROSITE-ProRule" id="PRU00035"/>
    </source>
</evidence>
<feature type="domain" description="PHD-type" evidence="13">
    <location>
        <begin position="128"/>
        <end position="178"/>
    </location>
</feature>
<dbReference type="InterPro" id="IPR019787">
    <property type="entry name" value="Znf_PHD-finger"/>
</dbReference>
<dbReference type="GO" id="GO:0005634">
    <property type="term" value="C:nucleus"/>
    <property type="evidence" value="ECO:0007669"/>
    <property type="project" value="UniProtKB-SubCell"/>
</dbReference>
<dbReference type="InterPro" id="IPR034732">
    <property type="entry name" value="EPHD"/>
</dbReference>
<evidence type="ECO:0000313" key="16">
    <source>
        <dbReference type="Proteomes" id="UP000030669"/>
    </source>
</evidence>
<dbReference type="FunFam" id="3.30.40.10:FF:000007">
    <property type="entry name" value="Bromodomain containing 1, isoform CRA_b"/>
    <property type="match status" value="1"/>
</dbReference>
<dbReference type="RefSeq" id="XP_007864993.1">
    <property type="nucleotide sequence ID" value="XM_007866802.1"/>
</dbReference>
<dbReference type="PRINTS" id="PR00503">
    <property type="entry name" value="BROMODOMAIN"/>
</dbReference>
<feature type="compositionally biased region" description="Low complexity" evidence="11">
    <location>
        <begin position="772"/>
        <end position="781"/>
    </location>
</feature>
<keyword evidence="2" id="KW-0597">Phosphoprotein</keyword>
<dbReference type="OMA" id="WPAVIFE"/>
<feature type="region of interest" description="Disordered" evidence="11">
    <location>
        <begin position="1"/>
        <end position="40"/>
    </location>
</feature>
<proteinExistence type="predicted"/>
<keyword evidence="6" id="KW-0862">Zinc</keyword>
<dbReference type="GeneID" id="19298691"/>
<dbReference type="SMART" id="SM00249">
    <property type="entry name" value="PHD"/>
    <property type="match status" value="2"/>
</dbReference>
<dbReference type="Pfam" id="PF13832">
    <property type="entry name" value="zf-HC5HC2H_2"/>
    <property type="match status" value="1"/>
</dbReference>
<feature type="compositionally biased region" description="Basic and acidic residues" evidence="11">
    <location>
        <begin position="729"/>
        <end position="739"/>
    </location>
</feature>
<dbReference type="InterPro" id="IPR011011">
    <property type="entry name" value="Znf_FYVE_PHD"/>
</dbReference>
<dbReference type="OrthoDB" id="20839at2759"/>
<evidence type="ECO:0000256" key="4">
    <source>
        <dbReference type="ARBA" id="ARBA00022737"/>
    </source>
</evidence>
<feature type="region of interest" description="Disordered" evidence="11">
    <location>
        <begin position="620"/>
        <end position="1102"/>
    </location>
</feature>
<feature type="domain" description="Bromo" evidence="12">
    <location>
        <begin position="472"/>
        <end position="542"/>
    </location>
</feature>
<feature type="compositionally biased region" description="Low complexity" evidence="11">
    <location>
        <begin position="921"/>
        <end position="931"/>
    </location>
</feature>
<evidence type="ECO:0000256" key="1">
    <source>
        <dbReference type="ARBA" id="ARBA00004123"/>
    </source>
</evidence>
<dbReference type="CDD" id="cd04369">
    <property type="entry name" value="Bromodomain"/>
    <property type="match status" value="1"/>
</dbReference>
<dbReference type="PANTHER" id="PTHR13793:SF107">
    <property type="entry name" value="BROMODOMAIN-CONTAINING PROTEIN HOMOLOG"/>
    <property type="match status" value="1"/>
</dbReference>
<evidence type="ECO:0008006" key="17">
    <source>
        <dbReference type="Google" id="ProtNLM"/>
    </source>
</evidence>
<dbReference type="Pfam" id="PF00439">
    <property type="entry name" value="Bromodomain"/>
    <property type="match status" value="1"/>
</dbReference>
<feature type="compositionally biased region" description="Polar residues" evidence="11">
    <location>
        <begin position="871"/>
        <end position="885"/>
    </location>
</feature>
<name>S7Q9N2_GLOTA</name>
<evidence type="ECO:0000256" key="3">
    <source>
        <dbReference type="ARBA" id="ARBA00022723"/>
    </source>
</evidence>
<keyword evidence="5 10" id="KW-0863">Zinc-finger</keyword>
<feature type="domain" description="PHD-type" evidence="14">
    <location>
        <begin position="182"/>
        <end position="296"/>
    </location>
</feature>
<dbReference type="SMART" id="SM00297">
    <property type="entry name" value="BROMO"/>
    <property type="match status" value="1"/>
</dbReference>
<evidence type="ECO:0000259" key="13">
    <source>
        <dbReference type="PROSITE" id="PS50016"/>
    </source>
</evidence>
<evidence type="ECO:0000259" key="12">
    <source>
        <dbReference type="PROSITE" id="PS50014"/>
    </source>
</evidence>
<keyword evidence="4" id="KW-0677">Repeat</keyword>
<dbReference type="Gene3D" id="1.20.920.10">
    <property type="entry name" value="Bromodomain-like"/>
    <property type="match status" value="1"/>
</dbReference>
<dbReference type="InterPro" id="IPR001965">
    <property type="entry name" value="Znf_PHD"/>
</dbReference>
<dbReference type="GO" id="GO:0006357">
    <property type="term" value="P:regulation of transcription by RNA polymerase II"/>
    <property type="evidence" value="ECO:0007669"/>
    <property type="project" value="TreeGrafter"/>
</dbReference>
<dbReference type="PROSITE" id="PS51805">
    <property type="entry name" value="EPHD"/>
    <property type="match status" value="1"/>
</dbReference>
<dbReference type="Pfam" id="PF10513">
    <property type="entry name" value="EPL1"/>
    <property type="match status" value="1"/>
</dbReference>
<dbReference type="PROSITE" id="PS50016">
    <property type="entry name" value="ZF_PHD_2"/>
    <property type="match status" value="1"/>
</dbReference>
<keyword evidence="8" id="KW-0539">Nucleus</keyword>
<dbReference type="Gene3D" id="3.30.40.10">
    <property type="entry name" value="Zinc/RING finger domain, C3HC4 (zinc finger)"/>
    <property type="match status" value="2"/>
</dbReference>
<accession>S7Q9N2</accession>
<dbReference type="CDD" id="cd15492">
    <property type="entry name" value="PHD_BRPF_JADE_like"/>
    <property type="match status" value="1"/>
</dbReference>